<dbReference type="Proteomes" id="UP000616885">
    <property type="component" value="Unassembled WGS sequence"/>
</dbReference>
<dbReference type="InterPro" id="IPR055222">
    <property type="entry name" value="PRISE-like_Rossmann-fold"/>
</dbReference>
<evidence type="ECO:0000313" key="2">
    <source>
        <dbReference type="EMBL" id="KAF9748087.1"/>
    </source>
</evidence>
<evidence type="ECO:0000259" key="1">
    <source>
        <dbReference type="Pfam" id="PF22917"/>
    </source>
</evidence>
<dbReference type="InterPro" id="IPR036291">
    <property type="entry name" value="NAD(P)-bd_dom_sf"/>
</dbReference>
<accession>A0A8H7KCF7</accession>
<dbReference type="PANTHER" id="PTHR32487:SF8">
    <property type="entry name" value="NAD-DEPENDENT EPIMERASE_DEHYDRATASE DOMAIN-CONTAINING PROTEIN"/>
    <property type="match status" value="1"/>
</dbReference>
<dbReference type="SUPFAM" id="SSF51735">
    <property type="entry name" value="NAD(P)-binding Rossmann-fold domains"/>
    <property type="match status" value="1"/>
</dbReference>
<organism evidence="2 3">
    <name type="scientific">Bionectria ochroleuca</name>
    <name type="common">Gliocladium roseum</name>
    <dbReference type="NCBI Taxonomy" id="29856"/>
    <lineage>
        <taxon>Eukaryota</taxon>
        <taxon>Fungi</taxon>
        <taxon>Dikarya</taxon>
        <taxon>Ascomycota</taxon>
        <taxon>Pezizomycotina</taxon>
        <taxon>Sordariomycetes</taxon>
        <taxon>Hypocreomycetidae</taxon>
        <taxon>Hypocreales</taxon>
        <taxon>Bionectriaceae</taxon>
        <taxon>Clonostachys</taxon>
    </lineage>
</organism>
<dbReference type="CDD" id="cd08948">
    <property type="entry name" value="5beta-POR_like_SDR_a"/>
    <property type="match status" value="1"/>
</dbReference>
<protein>
    <recommendedName>
        <fullName evidence="1">PRISE-like Rossmann-fold domain-containing protein</fullName>
    </recommendedName>
</protein>
<comment type="caution">
    <text evidence="2">The sequence shown here is derived from an EMBL/GenBank/DDBJ whole genome shotgun (WGS) entry which is preliminary data.</text>
</comment>
<feature type="domain" description="PRISE-like Rossmann-fold" evidence="1">
    <location>
        <begin position="4"/>
        <end position="380"/>
    </location>
</feature>
<proteinExistence type="predicted"/>
<evidence type="ECO:0000313" key="3">
    <source>
        <dbReference type="Proteomes" id="UP000616885"/>
    </source>
</evidence>
<name>A0A8H7KCF7_BIOOC</name>
<dbReference type="EMBL" id="JADCTT010000009">
    <property type="protein sequence ID" value="KAF9748087.1"/>
    <property type="molecule type" value="Genomic_DNA"/>
</dbReference>
<gene>
    <name evidence="2" type="ORF">IM811_017592</name>
</gene>
<dbReference type="Pfam" id="PF22917">
    <property type="entry name" value="PRISE"/>
    <property type="match status" value="1"/>
</dbReference>
<dbReference type="Gene3D" id="3.40.50.720">
    <property type="entry name" value="NAD(P)-binding Rossmann-like Domain"/>
    <property type="match status" value="1"/>
</dbReference>
<dbReference type="PANTHER" id="PTHR32487">
    <property type="entry name" value="3-OXO-DELTA(4,5)-STEROID 5-BETA-REDUCTASE"/>
    <property type="match status" value="1"/>
</dbReference>
<reference evidence="2" key="1">
    <citation type="submission" date="2020-10" db="EMBL/GenBank/DDBJ databases">
        <title>High-Quality Genome Resource of Clonostachys rosea strain S41 by Oxford Nanopore Long-Read Sequencing.</title>
        <authorList>
            <person name="Wang H."/>
        </authorList>
    </citation>
    <scope>NUCLEOTIDE SEQUENCE</scope>
    <source>
        <strain evidence="2">S41</strain>
    </source>
</reference>
<dbReference type="AlphaFoldDB" id="A0A8H7KCF7"/>
<sequence length="384" mass="42660">MAHALIFGASGISGWSLLNQTRMYPSETAFKRITGTTNRPLALHQALIAEDERIKLVSGIDLRTGVEEVVARLQEQIPDIATVTHVFFTAYIEEKTPETMKTTNTYILEVAIQAAEKAAPNMQTFILQTGGNGYGLEFPDQVQVKTPLSESLPRIPEPLASKVFYYAQHDLLTAASYKKKWSFSEIRPQVIVGFSPSSNFMNLAQGLGALLSLYKEVKGAGTSFPFPGTLSGYNATFTDTSQDILAKMEIFAALNPERCGNGTIINVADGPTMTWAQLWPRLCEHFGIVGSGPRDGGVSIQDFVSKHTDAWLDIAKRHGLSEKVVEQMNWAFIQFVLVDFAFDREYDLTYSRNLGFTEKVDTVHGYITAWERMRQAKILPPKGF</sequence>